<keyword evidence="2" id="KW-0732">Signal</keyword>
<organism evidence="3 4">
    <name type="scientific">Lysobacter niastensis</name>
    <dbReference type="NCBI Taxonomy" id="380629"/>
    <lineage>
        <taxon>Bacteria</taxon>
        <taxon>Pseudomonadati</taxon>
        <taxon>Pseudomonadota</taxon>
        <taxon>Gammaproteobacteria</taxon>
        <taxon>Lysobacterales</taxon>
        <taxon>Lysobacteraceae</taxon>
        <taxon>Lysobacter</taxon>
    </lineage>
</organism>
<protein>
    <submittedName>
        <fullName evidence="3">Lipoprotein YajG</fullName>
    </submittedName>
</protein>
<evidence type="ECO:0000313" key="4">
    <source>
        <dbReference type="Proteomes" id="UP001251524"/>
    </source>
</evidence>
<dbReference type="RefSeq" id="WP_310062979.1">
    <property type="nucleotide sequence ID" value="NZ_JAVDVY010000002.1"/>
</dbReference>
<reference evidence="3 4" key="1">
    <citation type="submission" date="2023-07" db="EMBL/GenBank/DDBJ databases">
        <title>Sorghum-associated microbial communities from plants grown in Nebraska, USA.</title>
        <authorList>
            <person name="Schachtman D."/>
        </authorList>
    </citation>
    <scope>NUCLEOTIDE SEQUENCE [LARGE SCALE GENOMIC DNA]</scope>
    <source>
        <strain evidence="3 4">BE198</strain>
    </source>
</reference>
<keyword evidence="3" id="KW-0449">Lipoprotein</keyword>
<feature type="signal peptide" evidence="2">
    <location>
        <begin position="1"/>
        <end position="29"/>
    </location>
</feature>
<name>A0ABU1WCH4_9GAMM</name>
<feature type="region of interest" description="Disordered" evidence="1">
    <location>
        <begin position="29"/>
        <end position="56"/>
    </location>
</feature>
<dbReference type="PROSITE" id="PS51257">
    <property type="entry name" value="PROKAR_LIPOPROTEIN"/>
    <property type="match status" value="1"/>
</dbReference>
<gene>
    <name evidence="3" type="ORF">J2X06_002565</name>
</gene>
<proteinExistence type="predicted"/>
<sequence>MKITARNATLALLVVGTLTLAACASQKQAAEEAPAAQAAPADAEAPAADSGSSATP</sequence>
<evidence type="ECO:0000256" key="1">
    <source>
        <dbReference type="SAM" id="MobiDB-lite"/>
    </source>
</evidence>
<accession>A0ABU1WCH4</accession>
<comment type="caution">
    <text evidence="3">The sequence shown here is derived from an EMBL/GenBank/DDBJ whole genome shotgun (WGS) entry which is preliminary data.</text>
</comment>
<keyword evidence="4" id="KW-1185">Reference proteome</keyword>
<evidence type="ECO:0000313" key="3">
    <source>
        <dbReference type="EMBL" id="MDR7135356.1"/>
    </source>
</evidence>
<evidence type="ECO:0000256" key="2">
    <source>
        <dbReference type="SAM" id="SignalP"/>
    </source>
</evidence>
<dbReference type="Proteomes" id="UP001251524">
    <property type="component" value="Unassembled WGS sequence"/>
</dbReference>
<dbReference type="EMBL" id="JAVDVY010000002">
    <property type="protein sequence ID" value="MDR7135356.1"/>
    <property type="molecule type" value="Genomic_DNA"/>
</dbReference>
<feature type="chain" id="PRO_5046314539" evidence="2">
    <location>
        <begin position="30"/>
        <end position="56"/>
    </location>
</feature>